<dbReference type="SMART" id="SM00316">
    <property type="entry name" value="S1"/>
    <property type="match status" value="2"/>
</dbReference>
<organism evidence="2">
    <name type="scientific">Opuntia streptacantha</name>
    <name type="common">Prickly pear cactus</name>
    <name type="synonym">Opuntia cardona</name>
    <dbReference type="NCBI Taxonomy" id="393608"/>
    <lineage>
        <taxon>Eukaryota</taxon>
        <taxon>Viridiplantae</taxon>
        <taxon>Streptophyta</taxon>
        <taxon>Embryophyta</taxon>
        <taxon>Tracheophyta</taxon>
        <taxon>Spermatophyta</taxon>
        <taxon>Magnoliopsida</taxon>
        <taxon>eudicotyledons</taxon>
        <taxon>Gunneridae</taxon>
        <taxon>Pentapetalae</taxon>
        <taxon>Caryophyllales</taxon>
        <taxon>Cactineae</taxon>
        <taxon>Cactaceae</taxon>
        <taxon>Opuntioideae</taxon>
        <taxon>Opuntia</taxon>
    </lineage>
</organism>
<protein>
    <recommendedName>
        <fullName evidence="1">S1 motif domain-containing protein</fullName>
    </recommendedName>
</protein>
<feature type="domain" description="S1 motif" evidence="1">
    <location>
        <begin position="298"/>
        <end position="366"/>
    </location>
</feature>
<dbReference type="CDD" id="cd04465">
    <property type="entry name" value="S1_RPS1_repeat_ec2_hs2"/>
    <property type="match status" value="1"/>
</dbReference>
<accession>A0A7C9EUZ2</accession>
<dbReference type="GO" id="GO:0043489">
    <property type="term" value="P:RNA stabilization"/>
    <property type="evidence" value="ECO:0007669"/>
    <property type="project" value="TreeGrafter"/>
</dbReference>
<evidence type="ECO:0000259" key="1">
    <source>
        <dbReference type="PROSITE" id="PS50126"/>
    </source>
</evidence>
<dbReference type="InterPro" id="IPR003029">
    <property type="entry name" value="S1_domain"/>
</dbReference>
<dbReference type="PROSITE" id="PS50126">
    <property type="entry name" value="S1"/>
    <property type="match status" value="2"/>
</dbReference>
<dbReference type="Pfam" id="PF00575">
    <property type="entry name" value="S1"/>
    <property type="match status" value="1"/>
</dbReference>
<dbReference type="PANTHER" id="PTHR15838">
    <property type="entry name" value="NUCLEOLAR PROTEIN OF 40 KDA"/>
    <property type="match status" value="1"/>
</dbReference>
<dbReference type="PANTHER" id="PTHR15838:SF3">
    <property type="entry name" value="PROTEIN PIGMENT DEFECTIVE 338, CHLOROPLASTIC"/>
    <property type="match status" value="1"/>
</dbReference>
<feature type="domain" description="S1 motif" evidence="1">
    <location>
        <begin position="377"/>
        <end position="446"/>
    </location>
</feature>
<dbReference type="InterPro" id="IPR012340">
    <property type="entry name" value="NA-bd_OB-fold"/>
</dbReference>
<dbReference type="Gene3D" id="2.40.50.140">
    <property type="entry name" value="Nucleic acid-binding proteins"/>
    <property type="match status" value="1"/>
</dbReference>
<dbReference type="EMBL" id="GISG01274346">
    <property type="protein sequence ID" value="MBA4677279.1"/>
    <property type="molecule type" value="Transcribed_RNA"/>
</dbReference>
<reference evidence="2" key="1">
    <citation type="journal article" date="2013" name="J. Plant Res.">
        <title>Effect of fungi and light on seed germination of three Opuntia species from semiarid lands of central Mexico.</title>
        <authorList>
            <person name="Delgado-Sanchez P."/>
            <person name="Jimenez-Bremont J.F."/>
            <person name="Guerrero-Gonzalez Mde L."/>
            <person name="Flores J."/>
        </authorList>
    </citation>
    <scope>NUCLEOTIDE SEQUENCE</scope>
    <source>
        <tissue evidence="2">Cladode</tissue>
    </source>
</reference>
<dbReference type="GO" id="GO:0003723">
    <property type="term" value="F:RNA binding"/>
    <property type="evidence" value="ECO:0007669"/>
    <property type="project" value="TreeGrafter"/>
</dbReference>
<sequence>MPILVKSLLPFGISSSFDATVAYKVFPSSAGSLLCKLQQCRNPNKALLSSLSFVQSPVFLRNYSLLRATHSVFCYTKDVPQDLTNTQMAQMPQNEEYPNNEELGLLNKPLPVPIIGGSASELDSKSPKSSKDAALEPFLKFFKTKNSEEQQAEEGEAPVEKGPEKLLVEYYEPKPGDFVVGVVVYGNENKLDVNVGADLLGTMLTKDVLPLYDKEMDYLLCDLDKNATEFMGNGKMGIIQNRDAASGQPVAGRTVVDPGTVLFAEVLGRTLSGRPLLSSRRFFRRIAWHRVRQIKHLDEPIEVRITEWNTGGLLTRIEGLRAFLPKVELVDKMKSFADLKEKVGSQMYVQISRINEANNDLILSEREAWEKLFLREGALLDGTIMKIFPYGAQVKLGQTKRSGLLHVSKITRGKFTAVSDLFAVGDKVKVLVIRSLFPEKIALSIADLESEPGLFISDKQRVFAEAEQMARKYRRKLPPVSTPSKSEPPLPSDVLFEDEASLYANWKWFKFLRDEDEPDT</sequence>
<dbReference type="SUPFAM" id="SSF50249">
    <property type="entry name" value="Nucleic acid-binding proteins"/>
    <property type="match status" value="2"/>
</dbReference>
<reference evidence="2" key="2">
    <citation type="submission" date="2020-07" db="EMBL/GenBank/DDBJ databases">
        <authorList>
            <person name="Vera ALvarez R."/>
            <person name="Arias-Moreno D.M."/>
            <person name="Jimenez-Jacinto V."/>
            <person name="Jimenez-Bremont J.F."/>
            <person name="Swaminathan K."/>
            <person name="Moose S.P."/>
            <person name="Guerrero-Gonzalez M.L."/>
            <person name="Marino-Ramirez L."/>
            <person name="Landsman D."/>
            <person name="Rodriguez-Kessler M."/>
            <person name="Delgado-Sanchez P."/>
        </authorList>
    </citation>
    <scope>NUCLEOTIDE SEQUENCE</scope>
    <source>
        <tissue evidence="2">Cladode</tissue>
    </source>
</reference>
<proteinExistence type="predicted"/>
<dbReference type="EMBL" id="GISG01274347">
    <property type="protein sequence ID" value="MBA4677280.1"/>
    <property type="molecule type" value="Transcribed_RNA"/>
</dbReference>
<dbReference type="AlphaFoldDB" id="A0A7C9EUZ2"/>
<evidence type="ECO:0000313" key="2">
    <source>
        <dbReference type="EMBL" id="MBA4677280.1"/>
    </source>
</evidence>
<name>A0A7C9EUZ2_OPUST</name>